<keyword evidence="2" id="KW-1185">Reference proteome</keyword>
<sequence>MKNNSTIISANFDLELLNILKNDIQEQHSKVKSKFINMATKVYDNELLAIIKNDLNALKSQFSNSNPSLANAS</sequence>
<name>A0A179DG04_9SPHI</name>
<dbReference type="RefSeq" id="WP_068822505.1">
    <property type="nucleotide sequence ID" value="NZ_LWHJ01000027.1"/>
</dbReference>
<organism evidence="1 2">
    <name type="scientific">Pedobacter psychrophilus</name>
    <dbReference type="NCBI Taxonomy" id="1826909"/>
    <lineage>
        <taxon>Bacteria</taxon>
        <taxon>Pseudomonadati</taxon>
        <taxon>Bacteroidota</taxon>
        <taxon>Sphingobacteriia</taxon>
        <taxon>Sphingobacteriales</taxon>
        <taxon>Sphingobacteriaceae</taxon>
        <taxon>Pedobacter</taxon>
    </lineage>
</organism>
<accession>A0A179DG04</accession>
<evidence type="ECO:0000313" key="1">
    <source>
        <dbReference type="EMBL" id="OAQ39888.1"/>
    </source>
</evidence>
<comment type="caution">
    <text evidence="1">The sequence shown here is derived from an EMBL/GenBank/DDBJ whole genome shotgun (WGS) entry which is preliminary data.</text>
</comment>
<reference evidence="1 2" key="2">
    <citation type="submission" date="2016-06" db="EMBL/GenBank/DDBJ databases">
        <title>Pedobacter psychrophilus sp. nov., isolated from Antarctic fragmentary rock.</title>
        <authorList>
            <person name="Svec P."/>
        </authorList>
    </citation>
    <scope>NUCLEOTIDE SEQUENCE [LARGE SCALE GENOMIC DNA]</scope>
    <source>
        <strain evidence="1 2">CCM 8644</strain>
    </source>
</reference>
<reference evidence="1 2" key="1">
    <citation type="submission" date="2016-04" db="EMBL/GenBank/DDBJ databases">
        <authorList>
            <person name="Evans L.H."/>
            <person name="Alamgir A."/>
            <person name="Owens N."/>
            <person name="Weber N.D."/>
            <person name="Virtaneva K."/>
            <person name="Barbian K."/>
            <person name="Babar A."/>
            <person name="Rosenke K."/>
        </authorList>
    </citation>
    <scope>NUCLEOTIDE SEQUENCE [LARGE SCALE GENOMIC DNA]</scope>
    <source>
        <strain evidence="1 2">CCM 8644</strain>
    </source>
</reference>
<proteinExistence type="predicted"/>
<dbReference type="EMBL" id="LWHJ01000027">
    <property type="protein sequence ID" value="OAQ39888.1"/>
    <property type="molecule type" value="Genomic_DNA"/>
</dbReference>
<gene>
    <name evidence="1" type="ORF">A5893_10000</name>
</gene>
<protein>
    <submittedName>
        <fullName evidence="1">Uncharacterized protein</fullName>
    </submittedName>
</protein>
<evidence type="ECO:0000313" key="2">
    <source>
        <dbReference type="Proteomes" id="UP000078459"/>
    </source>
</evidence>
<dbReference type="Proteomes" id="UP000078459">
    <property type="component" value="Unassembled WGS sequence"/>
</dbReference>
<dbReference type="AlphaFoldDB" id="A0A179DG04"/>